<dbReference type="InterPro" id="IPR005653">
    <property type="entry name" value="OstA-like_N"/>
</dbReference>
<dbReference type="RefSeq" id="WP_160617269.1">
    <property type="nucleotide sequence ID" value="NZ_WTYR01000001.1"/>
</dbReference>
<feature type="region of interest" description="Disordered" evidence="2">
    <location>
        <begin position="153"/>
        <end position="185"/>
    </location>
</feature>
<evidence type="ECO:0000259" key="3">
    <source>
        <dbReference type="Pfam" id="PF03968"/>
    </source>
</evidence>
<dbReference type="GO" id="GO:0017089">
    <property type="term" value="F:glycolipid transfer activity"/>
    <property type="evidence" value="ECO:0007669"/>
    <property type="project" value="TreeGrafter"/>
</dbReference>
<reference evidence="4 5" key="1">
    <citation type="submission" date="2019-12" db="EMBL/GenBank/DDBJ databases">
        <title>Genomic-based taxomic classification of the family Erythrobacteraceae.</title>
        <authorList>
            <person name="Xu L."/>
        </authorList>
    </citation>
    <scope>NUCLEOTIDE SEQUENCE [LARGE SCALE GENOMIC DNA]</scope>
    <source>
        <strain evidence="4 5">LMG 29519</strain>
    </source>
</reference>
<dbReference type="Proteomes" id="UP000429229">
    <property type="component" value="Unassembled WGS sequence"/>
</dbReference>
<name>A0A6I4U750_9SPHN</name>
<dbReference type="Gene3D" id="2.60.450.10">
    <property type="entry name" value="Lipopolysaccharide (LPS) transport protein A like domain"/>
    <property type="match status" value="1"/>
</dbReference>
<dbReference type="GO" id="GO:0030288">
    <property type="term" value="C:outer membrane-bounded periplasmic space"/>
    <property type="evidence" value="ECO:0007669"/>
    <property type="project" value="TreeGrafter"/>
</dbReference>
<proteinExistence type="predicted"/>
<feature type="compositionally biased region" description="Low complexity" evidence="2">
    <location>
        <begin position="160"/>
        <end position="171"/>
    </location>
</feature>
<sequence length="185" mass="19057">MTTRSRPPMRIALLAFVLMGLALFAATRLPAQAIAGHNSNAPVEFDADNFTLDDRANRAVLSGNVIIRQAGLTMRASRTIIDYSDAGALQINRITATGGVTVTRGNESARGGVAVYDFGRRIITMAGGVTLNRGSDKLSGGRLTIDLRSGVSSIGGGSSGSSDGPATSTGSNGRVSGSFRVPDSN</sequence>
<dbReference type="PANTHER" id="PTHR36504">
    <property type="entry name" value="LIPOPOLYSACCHARIDE EXPORT SYSTEM PROTEIN LPTA"/>
    <property type="match status" value="1"/>
</dbReference>
<dbReference type="Pfam" id="PF03968">
    <property type="entry name" value="LptD_N"/>
    <property type="match status" value="1"/>
</dbReference>
<evidence type="ECO:0000256" key="2">
    <source>
        <dbReference type="SAM" id="MobiDB-lite"/>
    </source>
</evidence>
<dbReference type="OrthoDB" id="9811926at2"/>
<feature type="domain" description="Organic solvent tolerance-like N-terminal" evidence="3">
    <location>
        <begin position="46"/>
        <end position="150"/>
    </location>
</feature>
<evidence type="ECO:0000256" key="1">
    <source>
        <dbReference type="ARBA" id="ARBA00022729"/>
    </source>
</evidence>
<evidence type="ECO:0000313" key="4">
    <source>
        <dbReference type="EMBL" id="MXP10693.1"/>
    </source>
</evidence>
<organism evidence="4 5">
    <name type="scientific">Alteriqipengyuania halimionae</name>
    <dbReference type="NCBI Taxonomy" id="1926630"/>
    <lineage>
        <taxon>Bacteria</taxon>
        <taxon>Pseudomonadati</taxon>
        <taxon>Pseudomonadota</taxon>
        <taxon>Alphaproteobacteria</taxon>
        <taxon>Sphingomonadales</taxon>
        <taxon>Erythrobacteraceae</taxon>
        <taxon>Alteriqipengyuania</taxon>
    </lineage>
</organism>
<gene>
    <name evidence="4" type="ORF">GRI68_10940</name>
</gene>
<dbReference type="PANTHER" id="PTHR36504:SF1">
    <property type="entry name" value="LIPOPOLYSACCHARIDE EXPORT SYSTEM PROTEIN LPTA"/>
    <property type="match status" value="1"/>
</dbReference>
<dbReference type="InterPro" id="IPR052037">
    <property type="entry name" value="LPS_export_LptA"/>
</dbReference>
<dbReference type="GO" id="GO:0015920">
    <property type="term" value="P:lipopolysaccharide transport"/>
    <property type="evidence" value="ECO:0007669"/>
    <property type="project" value="TreeGrafter"/>
</dbReference>
<comment type="caution">
    <text evidence="4">The sequence shown here is derived from an EMBL/GenBank/DDBJ whole genome shotgun (WGS) entry which is preliminary data.</text>
</comment>
<evidence type="ECO:0000313" key="5">
    <source>
        <dbReference type="Proteomes" id="UP000429229"/>
    </source>
</evidence>
<keyword evidence="5" id="KW-1185">Reference proteome</keyword>
<protein>
    <submittedName>
        <fullName evidence="4">OstA family protein</fullName>
    </submittedName>
</protein>
<keyword evidence="1" id="KW-0732">Signal</keyword>
<accession>A0A6I4U750</accession>
<dbReference type="GO" id="GO:0009279">
    <property type="term" value="C:cell outer membrane"/>
    <property type="evidence" value="ECO:0007669"/>
    <property type="project" value="TreeGrafter"/>
</dbReference>
<dbReference type="AlphaFoldDB" id="A0A6I4U750"/>
<dbReference type="EMBL" id="WTYR01000001">
    <property type="protein sequence ID" value="MXP10693.1"/>
    <property type="molecule type" value="Genomic_DNA"/>
</dbReference>